<evidence type="ECO:0000313" key="1">
    <source>
        <dbReference type="EMBL" id="BDT59468.1"/>
    </source>
</evidence>
<evidence type="ECO:0000313" key="2">
    <source>
        <dbReference type="Proteomes" id="UP001163336"/>
    </source>
</evidence>
<keyword evidence="2" id="KW-1185">Reference proteome</keyword>
<gene>
    <name evidence="1" type="ORF">MasN3_29620</name>
</gene>
<reference evidence="1" key="1">
    <citation type="submission" date="2022-11" db="EMBL/GenBank/DDBJ databases">
        <title>Isolation and characterization of PLA-degrading bacterium Massilia sp. from Antarctic soil.</title>
        <authorList>
            <person name="Sato K."/>
            <person name="Gomez-Fuentes C."/>
            <person name="Ahmad S.A."/>
            <person name="Zulkharnain A."/>
        </authorList>
    </citation>
    <scope>NUCLEOTIDE SEQUENCE</scope>
    <source>
        <strain evidence="1">N-3</strain>
    </source>
</reference>
<protein>
    <submittedName>
        <fullName evidence="1">Uncharacterized protein</fullName>
    </submittedName>
</protein>
<organism evidence="1 2">
    <name type="scientific">Massilia varians</name>
    <dbReference type="NCBI Taxonomy" id="457921"/>
    <lineage>
        <taxon>Bacteria</taxon>
        <taxon>Pseudomonadati</taxon>
        <taxon>Pseudomonadota</taxon>
        <taxon>Betaproteobacteria</taxon>
        <taxon>Burkholderiales</taxon>
        <taxon>Oxalobacteraceae</taxon>
        <taxon>Telluria group</taxon>
        <taxon>Massilia</taxon>
    </lineage>
</organism>
<dbReference type="Proteomes" id="UP001163336">
    <property type="component" value="Chromosome"/>
</dbReference>
<accession>A0ABM8C8A1</accession>
<proteinExistence type="predicted"/>
<name>A0ABM8C8A1_9BURK</name>
<dbReference type="EMBL" id="AP026966">
    <property type="protein sequence ID" value="BDT59468.1"/>
    <property type="molecule type" value="Genomic_DNA"/>
</dbReference>
<sequence>MSFGATKFGLSTSYDLFRKLKHDSKLLLVQRPETQDEQWLEEYEAFNFFVTAWHLHKDWLGSESIEKPIHSFSKIAVVNGD</sequence>
<dbReference type="RefSeq" id="WP_281908174.1">
    <property type="nucleotide sequence ID" value="NZ_AP026966.1"/>
</dbReference>